<dbReference type="AlphaFoldDB" id="A0A8K0GE84"/>
<comment type="caution">
    <text evidence="1">The sequence shown here is derived from an EMBL/GenBank/DDBJ whole genome shotgun (WGS) entry which is preliminary data.</text>
</comment>
<dbReference type="Proteomes" id="UP000801492">
    <property type="component" value="Unassembled WGS sequence"/>
</dbReference>
<gene>
    <name evidence="1" type="ORF">ILUMI_10359</name>
</gene>
<evidence type="ECO:0000313" key="1">
    <source>
        <dbReference type="EMBL" id="KAF2895816.1"/>
    </source>
</evidence>
<reference evidence="1" key="1">
    <citation type="submission" date="2019-08" db="EMBL/GenBank/DDBJ databases">
        <title>The genome of the North American firefly Photinus pyralis.</title>
        <authorList>
            <consortium name="Photinus pyralis genome working group"/>
            <person name="Fallon T.R."/>
            <person name="Sander Lower S.E."/>
            <person name="Weng J.-K."/>
        </authorList>
    </citation>
    <scope>NUCLEOTIDE SEQUENCE</scope>
    <source>
        <strain evidence="1">TRF0915ILg1</strain>
        <tissue evidence="1">Whole body</tissue>
    </source>
</reference>
<dbReference type="OrthoDB" id="6145086at2759"/>
<protein>
    <submittedName>
        <fullName evidence="1">Uncharacterized protein</fullName>
    </submittedName>
</protein>
<dbReference type="EMBL" id="VTPC01005637">
    <property type="protein sequence ID" value="KAF2895816.1"/>
    <property type="molecule type" value="Genomic_DNA"/>
</dbReference>
<name>A0A8K0GE84_IGNLU</name>
<accession>A0A8K0GE84</accession>
<organism evidence="1 2">
    <name type="scientific">Ignelater luminosus</name>
    <name type="common">Cucubano</name>
    <name type="synonym">Pyrophorus luminosus</name>
    <dbReference type="NCBI Taxonomy" id="2038154"/>
    <lineage>
        <taxon>Eukaryota</taxon>
        <taxon>Metazoa</taxon>
        <taxon>Ecdysozoa</taxon>
        <taxon>Arthropoda</taxon>
        <taxon>Hexapoda</taxon>
        <taxon>Insecta</taxon>
        <taxon>Pterygota</taxon>
        <taxon>Neoptera</taxon>
        <taxon>Endopterygota</taxon>
        <taxon>Coleoptera</taxon>
        <taxon>Polyphaga</taxon>
        <taxon>Elateriformia</taxon>
        <taxon>Elateroidea</taxon>
        <taxon>Elateridae</taxon>
        <taxon>Agrypninae</taxon>
        <taxon>Pyrophorini</taxon>
        <taxon>Ignelater</taxon>
    </lineage>
</organism>
<proteinExistence type="predicted"/>
<keyword evidence="2" id="KW-1185">Reference proteome</keyword>
<sequence length="341" mass="38975">MPRSTTSKKLDKVDAVAVENAANEEVVRRMTKKEASIHFKVSRTTLARNLKKNSDAVEFSNPMKKVFTDQQEKELLNYVIRAFQWCFGVRVGETRLPPEQASLGRMTSFNKFNVELFFNTLSEVYEKLELSPYRIWKLDETACSTVHTPPRNLVSKNNKQVSAANSTERSFNMTVSFIPPALIFPRVHFKEHMLNAVAVAGPSHGDDKVTPEQLRRGGRTGKYRITTDTPEKEELEMAQQKPVKMPLVFSELSSLMNEQNLNKNPKFQGRESEPEGLIVCILVLGLFRYPLVPLWAKSADDWSSEVDAFLLLVPPDWISRRIMVGLRHSSSNGSWQQWMLR</sequence>
<evidence type="ECO:0000313" key="2">
    <source>
        <dbReference type="Proteomes" id="UP000801492"/>
    </source>
</evidence>